<dbReference type="GO" id="GO:0046872">
    <property type="term" value="F:metal ion binding"/>
    <property type="evidence" value="ECO:0007669"/>
    <property type="project" value="UniProtKB-KW"/>
</dbReference>
<evidence type="ECO:0000256" key="3">
    <source>
        <dbReference type="ARBA" id="ARBA00023004"/>
    </source>
</evidence>
<sequence>MMWKDKYRIGVDLIDDQHIELFKRLSEFIKIVQDKERPWEDRLDNVKETMEFMKDYVVFHFDDEEEYQKSIGYPDIEIHKEAHRVFKEGVNDYVKIFEQGEFTEEKLQEFSAKLMTWLIMHVGKMDQKIGEYVNSKEVEA</sequence>
<dbReference type="InterPro" id="IPR035938">
    <property type="entry name" value="Hemerythrin-like_sf"/>
</dbReference>
<keyword evidence="2" id="KW-0479">Metal-binding</keyword>
<dbReference type="SUPFAM" id="SSF47188">
    <property type="entry name" value="Hemerythrin-like"/>
    <property type="match status" value="1"/>
</dbReference>
<gene>
    <name evidence="5" type="ORF">FYJ83_02345</name>
</gene>
<proteinExistence type="inferred from homology"/>
<evidence type="ECO:0000256" key="1">
    <source>
        <dbReference type="ARBA" id="ARBA00010587"/>
    </source>
</evidence>
<dbReference type="Pfam" id="PF01814">
    <property type="entry name" value="Hemerythrin"/>
    <property type="match status" value="1"/>
</dbReference>
<evidence type="ECO:0000313" key="6">
    <source>
        <dbReference type="Proteomes" id="UP000469523"/>
    </source>
</evidence>
<dbReference type="RefSeq" id="WP_154438723.1">
    <property type="nucleotide sequence ID" value="NZ_JAHLPJ010000001.1"/>
</dbReference>
<accession>A0A6N7XUU3</accession>
<dbReference type="NCBIfam" id="TIGR02481">
    <property type="entry name" value="hemeryth_dom"/>
    <property type="match status" value="1"/>
</dbReference>
<keyword evidence="6" id="KW-1185">Reference proteome</keyword>
<dbReference type="InterPro" id="IPR012827">
    <property type="entry name" value="Hemerythrin_metal-bd"/>
</dbReference>
<comment type="similarity">
    <text evidence="1">Belongs to the hemerythrin family.</text>
</comment>
<dbReference type="PANTHER" id="PTHR37164:SF1">
    <property type="entry name" value="BACTERIOHEMERYTHRIN"/>
    <property type="match status" value="1"/>
</dbReference>
<evidence type="ECO:0000259" key="4">
    <source>
        <dbReference type="Pfam" id="PF01814"/>
    </source>
</evidence>
<organism evidence="5 6">
    <name type="scientific">Tissierella pigra</name>
    <dbReference type="NCBI Taxonomy" id="2607614"/>
    <lineage>
        <taxon>Bacteria</taxon>
        <taxon>Bacillati</taxon>
        <taxon>Bacillota</taxon>
        <taxon>Tissierellia</taxon>
        <taxon>Tissierellales</taxon>
        <taxon>Tissierellaceae</taxon>
        <taxon>Tissierella</taxon>
    </lineage>
</organism>
<feature type="domain" description="Hemerythrin-like" evidence="4">
    <location>
        <begin position="10"/>
        <end position="130"/>
    </location>
</feature>
<dbReference type="InterPro" id="IPR050669">
    <property type="entry name" value="Hemerythrin"/>
</dbReference>
<dbReference type="Proteomes" id="UP000469523">
    <property type="component" value="Unassembled WGS sequence"/>
</dbReference>
<dbReference type="Gene3D" id="1.20.120.50">
    <property type="entry name" value="Hemerythrin-like"/>
    <property type="match status" value="1"/>
</dbReference>
<protein>
    <submittedName>
        <fullName evidence="5">Bacteriohemerythrin</fullName>
    </submittedName>
</protein>
<dbReference type="CDD" id="cd12107">
    <property type="entry name" value="Hemerythrin"/>
    <property type="match status" value="1"/>
</dbReference>
<comment type="caution">
    <text evidence="5">The sequence shown here is derived from an EMBL/GenBank/DDBJ whole genome shotgun (WGS) entry which is preliminary data.</text>
</comment>
<evidence type="ECO:0000256" key="2">
    <source>
        <dbReference type="ARBA" id="ARBA00022723"/>
    </source>
</evidence>
<evidence type="ECO:0000313" key="5">
    <source>
        <dbReference type="EMBL" id="MSU00304.1"/>
    </source>
</evidence>
<reference evidence="5 6" key="1">
    <citation type="submission" date="2019-09" db="EMBL/GenBank/DDBJ databases">
        <title>In-depth cultivation of the pig gut microbiome towards novel bacterial diversity and tailored functional studies.</title>
        <authorList>
            <person name="Wylensek D."/>
            <person name="Hitch T.C.A."/>
            <person name="Clavel T."/>
        </authorList>
    </citation>
    <scope>NUCLEOTIDE SEQUENCE [LARGE SCALE GENOMIC DNA]</scope>
    <source>
        <strain evidence="5 6">WCA3-693-APC-4?</strain>
    </source>
</reference>
<dbReference type="EMBL" id="VUNQ01000003">
    <property type="protein sequence ID" value="MSU00304.1"/>
    <property type="molecule type" value="Genomic_DNA"/>
</dbReference>
<dbReference type="NCBIfam" id="NF033749">
    <property type="entry name" value="bact_hemeryth"/>
    <property type="match status" value="1"/>
</dbReference>
<name>A0A6N7XUU3_9FIRM</name>
<keyword evidence="3" id="KW-0408">Iron</keyword>
<dbReference type="AlphaFoldDB" id="A0A6N7XUU3"/>
<dbReference type="PANTHER" id="PTHR37164">
    <property type="entry name" value="BACTERIOHEMERYTHRIN"/>
    <property type="match status" value="1"/>
</dbReference>
<dbReference type="InterPro" id="IPR012312">
    <property type="entry name" value="Hemerythrin-like"/>
</dbReference>